<accession>A0A250X282</accession>
<dbReference type="Proteomes" id="UP000232323">
    <property type="component" value="Unassembled WGS sequence"/>
</dbReference>
<gene>
    <name evidence="2" type="ORF">CEUSTIGMA_g4623.t1</name>
</gene>
<sequence>MCVRKWSSKSSAVKNSRCSPATIIINACLISLIAGFMHGRYFRDLKIGIFSFLSVSTLWPTSQQVSPPLGIQAWKPGSNVCLNTCSKARNGVCEDGRMNVTSYVVRLVHCDLGTDCDDCGPWTPSDAFCMLYPISEEAQTPLLNIMLLRITSAAATTDKEALNTGPIALLKSLDIEARSRVCAVVEDSPGFVQ</sequence>
<organism evidence="2 3">
    <name type="scientific">Chlamydomonas eustigma</name>
    <dbReference type="NCBI Taxonomy" id="1157962"/>
    <lineage>
        <taxon>Eukaryota</taxon>
        <taxon>Viridiplantae</taxon>
        <taxon>Chlorophyta</taxon>
        <taxon>core chlorophytes</taxon>
        <taxon>Chlorophyceae</taxon>
        <taxon>CS clade</taxon>
        <taxon>Chlamydomonadales</taxon>
        <taxon>Chlamydomonadaceae</taxon>
        <taxon>Chlamydomonas</taxon>
    </lineage>
</organism>
<evidence type="ECO:0000256" key="1">
    <source>
        <dbReference type="SAM" id="Phobius"/>
    </source>
</evidence>
<dbReference type="EMBL" id="BEGY01000022">
    <property type="protein sequence ID" value="GAX77178.1"/>
    <property type="molecule type" value="Genomic_DNA"/>
</dbReference>
<protein>
    <submittedName>
        <fullName evidence="2">Uncharacterized protein</fullName>
    </submittedName>
</protein>
<dbReference type="OrthoDB" id="198744at2759"/>
<keyword evidence="1" id="KW-0472">Membrane</keyword>
<keyword evidence="3" id="KW-1185">Reference proteome</keyword>
<keyword evidence="1" id="KW-0812">Transmembrane</keyword>
<name>A0A250X282_9CHLO</name>
<dbReference type="AlphaFoldDB" id="A0A250X282"/>
<evidence type="ECO:0000313" key="3">
    <source>
        <dbReference type="Proteomes" id="UP000232323"/>
    </source>
</evidence>
<comment type="caution">
    <text evidence="2">The sequence shown here is derived from an EMBL/GenBank/DDBJ whole genome shotgun (WGS) entry which is preliminary data.</text>
</comment>
<evidence type="ECO:0000313" key="2">
    <source>
        <dbReference type="EMBL" id="GAX77178.1"/>
    </source>
</evidence>
<keyword evidence="1" id="KW-1133">Transmembrane helix</keyword>
<reference evidence="2 3" key="1">
    <citation type="submission" date="2017-08" db="EMBL/GenBank/DDBJ databases">
        <title>Acidophilic green algal genome provides insights into adaptation to an acidic environment.</title>
        <authorList>
            <person name="Hirooka S."/>
            <person name="Hirose Y."/>
            <person name="Kanesaki Y."/>
            <person name="Higuchi S."/>
            <person name="Fujiwara T."/>
            <person name="Onuma R."/>
            <person name="Era A."/>
            <person name="Ohbayashi R."/>
            <person name="Uzuka A."/>
            <person name="Nozaki H."/>
            <person name="Yoshikawa H."/>
            <person name="Miyagishima S.Y."/>
        </authorList>
    </citation>
    <scope>NUCLEOTIDE SEQUENCE [LARGE SCALE GENOMIC DNA]</scope>
    <source>
        <strain evidence="2 3">NIES-2499</strain>
    </source>
</reference>
<feature type="transmembrane region" description="Helical" evidence="1">
    <location>
        <begin position="21"/>
        <end position="42"/>
    </location>
</feature>
<proteinExistence type="predicted"/>